<dbReference type="GeneID" id="92773070"/>
<reference evidence="3 5" key="1">
    <citation type="journal article" date="2016" name="PeerJ">
        <title>Gall-ID: tools for genotyping gall-causing phytopathogenic bacteria.</title>
        <authorList>
            <person name="Davis E.W.II."/>
            <person name="Weisberg A.J."/>
            <person name="Tabima J.F."/>
            <person name="Grunwald N.J."/>
            <person name="Chang J.H."/>
        </authorList>
    </citation>
    <scope>NUCLEOTIDE SEQUENCE [LARGE SCALE GENOMIC DNA]</scope>
    <source>
        <strain evidence="3 5">N2/73</strain>
    </source>
</reference>
<dbReference type="Pfam" id="PF16242">
    <property type="entry name" value="Pyrid_ox_like"/>
    <property type="match status" value="1"/>
</dbReference>
<reference evidence="2" key="2">
    <citation type="journal article" date="2020" name="Science">
        <title>Unexpected conservation and global transmission of agrobacterial virulence plasmids.</title>
        <authorList>
            <person name="Weisberg A.J."/>
            <person name="Davis E.W. 2nd"/>
            <person name="Tabima J."/>
            <person name="Belcher M.S."/>
            <person name="Miller M."/>
            <person name="Kuo C.H."/>
            <person name="Loper J.E."/>
            <person name="Grunwald N.J."/>
            <person name="Putnam M.L."/>
            <person name="Chang J.H."/>
        </authorList>
    </citation>
    <scope>NUCLEOTIDE SEQUENCE</scope>
    <source>
        <strain evidence="2">17-1853-1a</strain>
    </source>
</reference>
<organism evidence="2 6">
    <name type="scientific">Agrobacterium tumefaciens</name>
    <dbReference type="NCBI Taxonomy" id="358"/>
    <lineage>
        <taxon>Bacteria</taxon>
        <taxon>Pseudomonadati</taxon>
        <taxon>Pseudomonadota</taxon>
        <taxon>Alphaproteobacteria</taxon>
        <taxon>Hyphomicrobiales</taxon>
        <taxon>Rhizobiaceae</taxon>
        <taxon>Rhizobium/Agrobacterium group</taxon>
        <taxon>Agrobacterium</taxon>
        <taxon>Agrobacterium tumefaciens complex</taxon>
    </lineage>
</organism>
<dbReference type="PANTHER" id="PTHR34818">
    <property type="entry name" value="PROTEIN BLI-3"/>
    <property type="match status" value="1"/>
</dbReference>
<dbReference type="InterPro" id="IPR052917">
    <property type="entry name" value="Stress-Dev_Protein"/>
</dbReference>
<evidence type="ECO:0000313" key="2">
    <source>
        <dbReference type="EMBL" id="NTC30894.1"/>
    </source>
</evidence>
<sequence length="167" mass="18829">MVSLTEARENPARQLWDEVNSVHAGMLGLEGLHNHMQPMAPHADPKTNTIWFFSKKDTDLVKTLKPGSRAHFCVVGKDHDYHACLSGVLEARDDRTKIEEYWNSVTAAWYEHGKSDPQLTMLALHVDDAEIWASTDSTLKFGWEIAKANMSDDKMPDVGVRQHLAFA</sequence>
<dbReference type="EMBL" id="JAAMAY010000033">
    <property type="protein sequence ID" value="NTC30894.1"/>
    <property type="molecule type" value="Genomic_DNA"/>
</dbReference>
<dbReference type="Proteomes" id="UP000663946">
    <property type="component" value="Chromosome 2"/>
</dbReference>
<evidence type="ECO:0000313" key="3">
    <source>
        <dbReference type="EMBL" id="OCJ37926.1"/>
    </source>
</evidence>
<feature type="domain" description="General stress protein FMN-binding split barrel" evidence="1">
    <location>
        <begin position="12"/>
        <end position="154"/>
    </location>
</feature>
<dbReference type="RefSeq" id="WP_003511401.1">
    <property type="nucleotide sequence ID" value="NC_015508.1"/>
</dbReference>
<dbReference type="OrthoDB" id="1432662at2"/>
<dbReference type="AlphaFoldDB" id="A0A1B9UQY1"/>
<dbReference type="PANTHER" id="PTHR34818:SF1">
    <property type="entry name" value="PROTEIN BLI-3"/>
    <property type="match status" value="1"/>
</dbReference>
<evidence type="ECO:0000313" key="6">
    <source>
        <dbReference type="Proteomes" id="UP000702952"/>
    </source>
</evidence>
<dbReference type="EMBL" id="CP049217">
    <property type="protein sequence ID" value="QTG15517.1"/>
    <property type="molecule type" value="Genomic_DNA"/>
</dbReference>
<dbReference type="KEGG" id="atf:Ach5_35180"/>
<gene>
    <name evidence="3" type="ORF">A6U91_06945</name>
    <name evidence="2" type="ORF">G6M46_22440</name>
    <name evidence="4" type="ORF">G6M86_19905</name>
</gene>
<dbReference type="Proteomes" id="UP000093451">
    <property type="component" value="Unassembled WGS sequence"/>
</dbReference>
<name>A0A1B9UQY1_AGRTU</name>
<dbReference type="EMBL" id="LXKT01000013">
    <property type="protein sequence ID" value="OCJ37926.1"/>
    <property type="molecule type" value="Genomic_DNA"/>
</dbReference>
<evidence type="ECO:0000313" key="5">
    <source>
        <dbReference type="Proteomes" id="UP000093451"/>
    </source>
</evidence>
<dbReference type="InterPro" id="IPR038725">
    <property type="entry name" value="YdaG_split_barrel_FMN-bd"/>
</dbReference>
<protein>
    <submittedName>
        <fullName evidence="3">General stress protein</fullName>
    </submittedName>
    <submittedName>
        <fullName evidence="2">Pyridoxamine 5'-phosphate oxidase family protein</fullName>
    </submittedName>
</protein>
<dbReference type="InterPro" id="IPR012349">
    <property type="entry name" value="Split_barrel_FMN-bd"/>
</dbReference>
<evidence type="ECO:0000259" key="1">
    <source>
        <dbReference type="Pfam" id="PF16242"/>
    </source>
</evidence>
<accession>A0AA86FY82</accession>
<dbReference type="Proteomes" id="UP000702952">
    <property type="component" value="Unassembled WGS sequence"/>
</dbReference>
<accession>A0A1B9UQY1</accession>
<dbReference type="Gene3D" id="2.30.110.10">
    <property type="entry name" value="Electron Transport, Fmn-binding Protein, Chain A"/>
    <property type="match status" value="1"/>
</dbReference>
<reference evidence="4" key="3">
    <citation type="submission" date="2020-02" db="EMBL/GenBank/DDBJ databases">
        <title>Unexpected conservation and global transmission of agrobacterial virulence plasmids.</title>
        <authorList>
            <person name="Weisberg A.J."/>
            <person name="Davis E.W. II"/>
            <person name="Tabima J.R."/>
            <person name="Belcher M.S."/>
            <person name="Miller M."/>
            <person name="Kuo C.-H."/>
            <person name="Loper J.E."/>
            <person name="Grunwald N.J."/>
            <person name="Putnam M.L."/>
            <person name="Chang J.H."/>
        </authorList>
    </citation>
    <scope>NUCLEOTIDE SEQUENCE</scope>
    <source>
        <strain evidence="4">Q15/94</strain>
    </source>
</reference>
<proteinExistence type="predicted"/>
<evidence type="ECO:0000313" key="4">
    <source>
        <dbReference type="EMBL" id="QTG15517.1"/>
    </source>
</evidence>
<dbReference type="SUPFAM" id="SSF50475">
    <property type="entry name" value="FMN-binding split barrel"/>
    <property type="match status" value="1"/>
</dbReference>